<evidence type="ECO:0000256" key="2">
    <source>
        <dbReference type="ARBA" id="ARBA00023002"/>
    </source>
</evidence>
<sequence length="321" mass="36152">MDKIISACGNDCSACPRYIAAPYEKTEEELRHTAELWLKIGYRDRLVSNGEISCNGCKPENWCRYGVIKCCKEKAIRNCSECSDFPCDNMKECFAVTKSFEPKCREVCTDPEYEQLKTAFFEKEKNLLAQRNSQANNMDIFDIIRNRTSYRGKYINAPVPKADLVKILEAGAAAPSGCNKQTASFIAVDDTVLLKEIKLLIEPPIAETAPAFILVLTQRIFAYRDKCYNIQDYSAAIENMLLAIKALGYESCWYEGHITDDDDIAGKIAAHMGIPDDYSIVCILPVGKPAEKTHQAVKKPFESRIWFNGFGKSSLSNKDFH</sequence>
<evidence type="ECO:0000313" key="5">
    <source>
        <dbReference type="Proteomes" id="UP000184394"/>
    </source>
</evidence>
<proteinExistence type="inferred from homology"/>
<dbReference type="Proteomes" id="UP000184394">
    <property type="component" value="Unassembled WGS sequence"/>
</dbReference>
<feature type="domain" description="Nitroreductase" evidence="3">
    <location>
        <begin position="144"/>
        <end position="197"/>
    </location>
</feature>
<evidence type="ECO:0000313" key="4">
    <source>
        <dbReference type="EMBL" id="SHM37791.1"/>
    </source>
</evidence>
<dbReference type="GO" id="GO:0016491">
    <property type="term" value="F:oxidoreductase activity"/>
    <property type="evidence" value="ECO:0007669"/>
    <property type="project" value="UniProtKB-KW"/>
</dbReference>
<evidence type="ECO:0000256" key="1">
    <source>
        <dbReference type="ARBA" id="ARBA00007118"/>
    </source>
</evidence>
<keyword evidence="2" id="KW-0560">Oxidoreductase</keyword>
<dbReference type="AlphaFoldDB" id="A0A1M7IAH4"/>
<comment type="similarity">
    <text evidence="1">Belongs to the nitroreductase family.</text>
</comment>
<organism evidence="4 5">
    <name type="scientific">Ruminococcus flavefaciens</name>
    <dbReference type="NCBI Taxonomy" id="1265"/>
    <lineage>
        <taxon>Bacteria</taxon>
        <taxon>Bacillati</taxon>
        <taxon>Bacillota</taxon>
        <taxon>Clostridia</taxon>
        <taxon>Eubacteriales</taxon>
        <taxon>Oscillospiraceae</taxon>
        <taxon>Ruminococcus</taxon>
    </lineage>
</organism>
<dbReference type="Gene3D" id="3.40.109.10">
    <property type="entry name" value="NADH Oxidase"/>
    <property type="match status" value="1"/>
</dbReference>
<feature type="domain" description="Nitroreductase" evidence="3">
    <location>
        <begin position="202"/>
        <end position="288"/>
    </location>
</feature>
<evidence type="ECO:0000259" key="3">
    <source>
        <dbReference type="Pfam" id="PF00881"/>
    </source>
</evidence>
<gene>
    <name evidence="4" type="ORF">SAMN04487860_10414</name>
</gene>
<dbReference type="InterPro" id="IPR029479">
    <property type="entry name" value="Nitroreductase"/>
</dbReference>
<dbReference type="RefSeq" id="WP_175547798.1">
    <property type="nucleotide sequence ID" value="NZ_FRCT01000004.1"/>
</dbReference>
<dbReference type="InterPro" id="IPR024227">
    <property type="entry name" value="DUF3795"/>
</dbReference>
<dbReference type="CDD" id="cd02062">
    <property type="entry name" value="Nitro_FMN_reductase"/>
    <property type="match status" value="1"/>
</dbReference>
<dbReference type="InterPro" id="IPR000415">
    <property type="entry name" value="Nitroreductase-like"/>
</dbReference>
<dbReference type="PANTHER" id="PTHR43673:SF10">
    <property type="entry name" value="NADH DEHYDROGENASE_NAD(P)H NITROREDUCTASE XCC3605-RELATED"/>
    <property type="match status" value="1"/>
</dbReference>
<dbReference type="Pfam" id="PF12675">
    <property type="entry name" value="DUF3795"/>
    <property type="match status" value="1"/>
</dbReference>
<reference evidence="4 5" key="1">
    <citation type="submission" date="2016-11" db="EMBL/GenBank/DDBJ databases">
        <authorList>
            <person name="Jaros S."/>
            <person name="Januszkiewicz K."/>
            <person name="Wedrychowicz H."/>
        </authorList>
    </citation>
    <scope>NUCLEOTIDE SEQUENCE [LARGE SCALE GENOMIC DNA]</scope>
    <source>
        <strain evidence="4 5">Y1</strain>
    </source>
</reference>
<protein>
    <submittedName>
        <fullName evidence="4">Nitroreductase</fullName>
    </submittedName>
</protein>
<dbReference type="Pfam" id="PF00881">
    <property type="entry name" value="Nitroreductase"/>
    <property type="match status" value="2"/>
</dbReference>
<name>A0A1M7IAH4_RUMFL</name>
<dbReference type="EMBL" id="FRCT01000004">
    <property type="protein sequence ID" value="SHM37791.1"/>
    <property type="molecule type" value="Genomic_DNA"/>
</dbReference>
<dbReference type="SUPFAM" id="SSF55469">
    <property type="entry name" value="FMN-dependent nitroreductase-like"/>
    <property type="match status" value="1"/>
</dbReference>
<dbReference type="PANTHER" id="PTHR43673">
    <property type="entry name" value="NAD(P)H NITROREDUCTASE YDGI-RELATED"/>
    <property type="match status" value="1"/>
</dbReference>
<accession>A0A1M7IAH4</accession>